<comment type="caution">
    <text evidence="2">The sequence shown here is derived from an EMBL/GenBank/DDBJ whole genome shotgun (WGS) entry which is preliminary data.</text>
</comment>
<dbReference type="EMBL" id="JANPWB010000014">
    <property type="protein sequence ID" value="KAJ1099803.1"/>
    <property type="molecule type" value="Genomic_DNA"/>
</dbReference>
<protein>
    <submittedName>
        <fullName evidence="2">Uncharacterized protein</fullName>
    </submittedName>
</protein>
<keyword evidence="3" id="KW-1185">Reference proteome</keyword>
<evidence type="ECO:0000256" key="1">
    <source>
        <dbReference type="SAM" id="MobiDB-lite"/>
    </source>
</evidence>
<proteinExistence type="predicted"/>
<sequence length="73" mass="8376">MLFPDRLRVVAPTGTEFFSAPEEAWAWLESRSAPDPTTILQHSKKQLSPRSMRRQTANRDGPPTPDEVQEERQ</sequence>
<organism evidence="2 3">
    <name type="scientific">Pleurodeles waltl</name>
    <name type="common">Iberian ribbed newt</name>
    <dbReference type="NCBI Taxonomy" id="8319"/>
    <lineage>
        <taxon>Eukaryota</taxon>
        <taxon>Metazoa</taxon>
        <taxon>Chordata</taxon>
        <taxon>Craniata</taxon>
        <taxon>Vertebrata</taxon>
        <taxon>Euteleostomi</taxon>
        <taxon>Amphibia</taxon>
        <taxon>Batrachia</taxon>
        <taxon>Caudata</taxon>
        <taxon>Salamandroidea</taxon>
        <taxon>Salamandridae</taxon>
        <taxon>Pleurodelinae</taxon>
        <taxon>Pleurodeles</taxon>
    </lineage>
</organism>
<gene>
    <name evidence="2" type="ORF">NDU88_004898</name>
</gene>
<reference evidence="2" key="1">
    <citation type="journal article" date="2022" name="bioRxiv">
        <title>Sequencing and chromosome-scale assembly of the giantPleurodeles waltlgenome.</title>
        <authorList>
            <person name="Brown T."/>
            <person name="Elewa A."/>
            <person name="Iarovenko S."/>
            <person name="Subramanian E."/>
            <person name="Araus A.J."/>
            <person name="Petzold A."/>
            <person name="Susuki M."/>
            <person name="Suzuki K.-i.T."/>
            <person name="Hayashi T."/>
            <person name="Toyoda A."/>
            <person name="Oliveira C."/>
            <person name="Osipova E."/>
            <person name="Leigh N.D."/>
            <person name="Simon A."/>
            <person name="Yun M.H."/>
        </authorList>
    </citation>
    <scope>NUCLEOTIDE SEQUENCE</scope>
    <source>
        <strain evidence="2">20211129_DDA</strain>
        <tissue evidence="2">Liver</tissue>
    </source>
</reference>
<evidence type="ECO:0000313" key="2">
    <source>
        <dbReference type="EMBL" id="KAJ1099803.1"/>
    </source>
</evidence>
<dbReference type="AlphaFoldDB" id="A0AAV7M903"/>
<feature type="region of interest" description="Disordered" evidence="1">
    <location>
        <begin position="32"/>
        <end position="73"/>
    </location>
</feature>
<dbReference type="Proteomes" id="UP001066276">
    <property type="component" value="Chromosome 10"/>
</dbReference>
<evidence type="ECO:0000313" key="3">
    <source>
        <dbReference type="Proteomes" id="UP001066276"/>
    </source>
</evidence>
<name>A0AAV7M903_PLEWA</name>
<feature type="compositionally biased region" description="Basic residues" evidence="1">
    <location>
        <begin position="42"/>
        <end position="53"/>
    </location>
</feature>
<accession>A0AAV7M903</accession>